<gene>
    <name evidence="1" type="ORF">L1049_026045</name>
</gene>
<comment type="caution">
    <text evidence="1">The sequence shown here is derived from an EMBL/GenBank/DDBJ whole genome shotgun (WGS) entry which is preliminary data.</text>
</comment>
<reference evidence="1 2" key="1">
    <citation type="journal article" date="2024" name="Plant J.">
        <title>Genome sequences and population genomics reveal climatic adaptation and genomic divergence between two closely related sweetgum species.</title>
        <authorList>
            <person name="Xu W.Q."/>
            <person name="Ren C.Q."/>
            <person name="Zhang X.Y."/>
            <person name="Comes H.P."/>
            <person name="Liu X.H."/>
            <person name="Li Y.G."/>
            <person name="Kettle C.J."/>
            <person name="Jalonen R."/>
            <person name="Gaisberger H."/>
            <person name="Ma Y.Z."/>
            <person name="Qiu Y.X."/>
        </authorList>
    </citation>
    <scope>NUCLEOTIDE SEQUENCE [LARGE SCALE GENOMIC DNA]</scope>
    <source>
        <strain evidence="1">Hangzhou</strain>
    </source>
</reference>
<dbReference type="AlphaFoldDB" id="A0AAP0R634"/>
<accession>A0AAP0R634</accession>
<proteinExistence type="predicted"/>
<keyword evidence="2" id="KW-1185">Reference proteome</keyword>
<name>A0AAP0R634_LIQFO</name>
<protein>
    <submittedName>
        <fullName evidence="1">Uncharacterized protein</fullName>
    </submittedName>
</protein>
<dbReference type="EMBL" id="JBBPBK010000014">
    <property type="protein sequence ID" value="KAK9270465.1"/>
    <property type="molecule type" value="Genomic_DNA"/>
</dbReference>
<dbReference type="Proteomes" id="UP001415857">
    <property type="component" value="Unassembled WGS sequence"/>
</dbReference>
<evidence type="ECO:0000313" key="1">
    <source>
        <dbReference type="EMBL" id="KAK9270465.1"/>
    </source>
</evidence>
<sequence length="102" mass="11205">MTCFLYACKIKQDNHSFYHLGPTTGVAGKTMSGHPTSIIPAWTLVLGGITINNHTRSLDLVVGCSNLLKKVSSCHVCQQQLIFGLIQEFSEISPSILYSFVF</sequence>
<organism evidence="1 2">
    <name type="scientific">Liquidambar formosana</name>
    <name type="common">Formosan gum</name>
    <dbReference type="NCBI Taxonomy" id="63359"/>
    <lineage>
        <taxon>Eukaryota</taxon>
        <taxon>Viridiplantae</taxon>
        <taxon>Streptophyta</taxon>
        <taxon>Embryophyta</taxon>
        <taxon>Tracheophyta</taxon>
        <taxon>Spermatophyta</taxon>
        <taxon>Magnoliopsida</taxon>
        <taxon>eudicotyledons</taxon>
        <taxon>Gunneridae</taxon>
        <taxon>Pentapetalae</taxon>
        <taxon>Saxifragales</taxon>
        <taxon>Altingiaceae</taxon>
        <taxon>Liquidambar</taxon>
    </lineage>
</organism>
<evidence type="ECO:0000313" key="2">
    <source>
        <dbReference type="Proteomes" id="UP001415857"/>
    </source>
</evidence>